<proteinExistence type="predicted"/>
<reference evidence="1 2" key="1">
    <citation type="submission" date="2018-10" db="EMBL/GenBank/DDBJ databases">
        <title>GWAS and RNA-Seq identify cryptic mechanisms of antimicrobial resistance in Acinetobacter baumannii.</title>
        <authorList>
            <person name="Sahl J.W."/>
        </authorList>
    </citation>
    <scope>NUCLEOTIDE SEQUENCE [LARGE SCALE GENOMIC DNA]</scope>
    <source>
        <strain evidence="1 2">TG31299</strain>
    </source>
</reference>
<gene>
    <name evidence="1" type="ORF">EA722_10050</name>
</gene>
<dbReference type="EMBL" id="RFBY01000028">
    <property type="protein sequence ID" value="RSP75329.1"/>
    <property type="molecule type" value="Genomic_DNA"/>
</dbReference>
<name>A0A429LF77_ACIBA</name>
<dbReference type="Proteomes" id="UP000269597">
    <property type="component" value="Unassembled WGS sequence"/>
</dbReference>
<dbReference type="AlphaFoldDB" id="A0A429LF77"/>
<comment type="caution">
    <text evidence="1">The sequence shown here is derived from an EMBL/GenBank/DDBJ whole genome shotgun (WGS) entry which is preliminary data.</text>
</comment>
<evidence type="ECO:0000313" key="2">
    <source>
        <dbReference type="Proteomes" id="UP000269597"/>
    </source>
</evidence>
<accession>A0A429LF77</accession>
<evidence type="ECO:0000313" key="1">
    <source>
        <dbReference type="EMBL" id="RSP75329.1"/>
    </source>
</evidence>
<dbReference type="RefSeq" id="WP_125564956.1">
    <property type="nucleotide sequence ID" value="NZ_CAKNBW010000008.1"/>
</dbReference>
<organism evidence="1 2">
    <name type="scientific">Acinetobacter baumannii</name>
    <dbReference type="NCBI Taxonomy" id="470"/>
    <lineage>
        <taxon>Bacteria</taxon>
        <taxon>Pseudomonadati</taxon>
        <taxon>Pseudomonadota</taxon>
        <taxon>Gammaproteobacteria</taxon>
        <taxon>Moraxellales</taxon>
        <taxon>Moraxellaceae</taxon>
        <taxon>Acinetobacter</taxon>
        <taxon>Acinetobacter calcoaceticus/baumannii complex</taxon>
    </lineage>
</organism>
<protein>
    <submittedName>
        <fullName evidence="1">Uncharacterized protein</fullName>
    </submittedName>
</protein>
<sequence>MGKFLLGFIIAWALCHRYSHIMIANECERLGGFFVGEKTYLCNQIIDNSQDKSTPEAIIEAEKGAKNEIQ</sequence>